<sequence>MKKPVDKLYLLKALYAAIISSFIYSSVFYFKGYSGILVFLQFTLLVVTPIYFLFGAPLFIWMKQLNVSIFRRLGLFMLAGVLPGCFILLDGLSFPQLFFSGIVSVHNTAALLLYWLVIELLSGTFSKEKKRSL</sequence>
<organism evidence="2 3">
    <name type="scientific">Peribacillus psychrosaccharolyticus</name>
    <name type="common">Bacillus psychrosaccharolyticus</name>
    <dbReference type="NCBI Taxonomy" id="1407"/>
    <lineage>
        <taxon>Bacteria</taxon>
        <taxon>Bacillati</taxon>
        <taxon>Bacillota</taxon>
        <taxon>Bacilli</taxon>
        <taxon>Bacillales</taxon>
        <taxon>Bacillaceae</taxon>
        <taxon>Peribacillus</taxon>
    </lineage>
</organism>
<accession>A0A974NN67</accession>
<reference evidence="2 3" key="1">
    <citation type="submission" date="2021-01" db="EMBL/GenBank/DDBJ databases">
        <title>FDA dAtabase for Regulatory Grade micrObial Sequences (FDA-ARGOS): Supporting development and validation of Infectious Disease Dx tests.</title>
        <authorList>
            <person name="Nelson B."/>
            <person name="Plummer A."/>
            <person name="Tallon L."/>
            <person name="Sadzewicz L."/>
            <person name="Zhao X."/>
            <person name="Boylan J."/>
            <person name="Ott S."/>
            <person name="Bowen H."/>
            <person name="Vavikolanu K."/>
            <person name="Mehta A."/>
            <person name="Aluvathingal J."/>
            <person name="Nadendla S."/>
            <person name="Myers T."/>
            <person name="Yan Y."/>
            <person name="Sichtig H."/>
        </authorList>
    </citation>
    <scope>NUCLEOTIDE SEQUENCE [LARGE SCALE GENOMIC DNA]</scope>
    <source>
        <strain evidence="2 3">FDAARGOS_1161</strain>
    </source>
</reference>
<feature type="transmembrane region" description="Helical" evidence="1">
    <location>
        <begin position="73"/>
        <end position="92"/>
    </location>
</feature>
<keyword evidence="1" id="KW-0812">Transmembrane</keyword>
<feature type="transmembrane region" description="Helical" evidence="1">
    <location>
        <begin position="98"/>
        <end position="121"/>
    </location>
</feature>
<dbReference type="RefSeq" id="WP_040375115.1">
    <property type="nucleotide sequence ID" value="NZ_CP068053.1"/>
</dbReference>
<dbReference type="Proteomes" id="UP000595254">
    <property type="component" value="Chromosome"/>
</dbReference>
<keyword evidence="1" id="KW-0472">Membrane</keyword>
<name>A0A974NN67_PERPY</name>
<keyword evidence="1" id="KW-1133">Transmembrane helix</keyword>
<dbReference type="KEGG" id="ppsr:I6J18_03305"/>
<evidence type="ECO:0000313" key="2">
    <source>
        <dbReference type="EMBL" id="QQT00950.1"/>
    </source>
</evidence>
<proteinExistence type="predicted"/>
<evidence type="ECO:0000256" key="1">
    <source>
        <dbReference type="SAM" id="Phobius"/>
    </source>
</evidence>
<gene>
    <name evidence="2" type="ORF">I6J18_03305</name>
</gene>
<dbReference type="AlphaFoldDB" id="A0A974NN67"/>
<protein>
    <submittedName>
        <fullName evidence="2">Uncharacterized protein</fullName>
    </submittedName>
</protein>
<feature type="transmembrane region" description="Helical" evidence="1">
    <location>
        <begin position="9"/>
        <end position="30"/>
    </location>
</feature>
<keyword evidence="3" id="KW-1185">Reference proteome</keyword>
<dbReference type="EMBL" id="CP068053">
    <property type="protein sequence ID" value="QQT00950.1"/>
    <property type="molecule type" value="Genomic_DNA"/>
</dbReference>
<evidence type="ECO:0000313" key="3">
    <source>
        <dbReference type="Proteomes" id="UP000595254"/>
    </source>
</evidence>
<feature type="transmembrane region" description="Helical" evidence="1">
    <location>
        <begin position="36"/>
        <end position="61"/>
    </location>
</feature>